<organism evidence="2">
    <name type="scientific">viral metagenome</name>
    <dbReference type="NCBI Taxonomy" id="1070528"/>
    <lineage>
        <taxon>unclassified sequences</taxon>
        <taxon>metagenomes</taxon>
        <taxon>organismal metagenomes</taxon>
    </lineage>
</organism>
<dbReference type="EMBL" id="MN739312">
    <property type="protein sequence ID" value="QHS98040.1"/>
    <property type="molecule type" value="Genomic_DNA"/>
</dbReference>
<evidence type="ECO:0000256" key="1">
    <source>
        <dbReference type="SAM" id="MobiDB-lite"/>
    </source>
</evidence>
<name>A0A6C0C0Y3_9ZZZZ</name>
<protein>
    <submittedName>
        <fullName evidence="2">Uncharacterized protein</fullName>
    </submittedName>
</protein>
<feature type="region of interest" description="Disordered" evidence="1">
    <location>
        <begin position="106"/>
        <end position="126"/>
    </location>
</feature>
<accession>A0A6C0C0Y3</accession>
<proteinExistence type="predicted"/>
<dbReference type="AlphaFoldDB" id="A0A6C0C0Y3"/>
<reference evidence="2" key="1">
    <citation type="journal article" date="2020" name="Nature">
        <title>Giant virus diversity and host interactions through global metagenomics.</title>
        <authorList>
            <person name="Schulz F."/>
            <person name="Roux S."/>
            <person name="Paez-Espino D."/>
            <person name="Jungbluth S."/>
            <person name="Walsh D.A."/>
            <person name="Denef V.J."/>
            <person name="McMahon K.D."/>
            <person name="Konstantinidis K.T."/>
            <person name="Eloe-Fadrosh E.A."/>
            <person name="Kyrpides N.C."/>
            <person name="Woyke T."/>
        </authorList>
    </citation>
    <scope>NUCLEOTIDE SEQUENCE</scope>
    <source>
        <strain evidence="2">GVMAG-M-3300020182-84</strain>
    </source>
</reference>
<feature type="region of interest" description="Disordered" evidence="1">
    <location>
        <begin position="1"/>
        <end position="30"/>
    </location>
</feature>
<feature type="compositionally biased region" description="Polar residues" evidence="1">
    <location>
        <begin position="1"/>
        <end position="17"/>
    </location>
</feature>
<evidence type="ECO:0000313" key="2">
    <source>
        <dbReference type="EMBL" id="QHS98040.1"/>
    </source>
</evidence>
<sequence>MLPKQNGLNNAITTAKNGSPMKAGVSDGTSSFSRGKMLYTNAVHSNNNVPIASKKHFGSRDASSITERRKYQALGKSVVNATGEPMSLISTKNINDTKQALTRVRAGGYMVPPKQSGSKGRIYGLP</sequence>